<organism evidence="1 2">
    <name type="scientific">Flavobacterium nakdongensis</name>
    <dbReference type="NCBI Taxonomy" id="3073563"/>
    <lineage>
        <taxon>Bacteria</taxon>
        <taxon>Pseudomonadati</taxon>
        <taxon>Bacteroidota</taxon>
        <taxon>Flavobacteriia</taxon>
        <taxon>Flavobacteriales</taxon>
        <taxon>Flavobacteriaceae</taxon>
        <taxon>Flavobacterium</taxon>
    </lineage>
</organism>
<keyword evidence="2" id="KW-1185">Reference proteome</keyword>
<dbReference type="EMBL" id="CP133721">
    <property type="protein sequence ID" value="WMW78555.1"/>
    <property type="molecule type" value="Genomic_DNA"/>
</dbReference>
<protein>
    <submittedName>
        <fullName evidence="1">DUF4252 domain-containing protein</fullName>
    </submittedName>
</protein>
<dbReference type="RefSeq" id="WP_309532853.1">
    <property type="nucleotide sequence ID" value="NZ_CP133721.1"/>
</dbReference>
<reference evidence="1" key="1">
    <citation type="submission" date="2023-09" db="EMBL/GenBank/DDBJ databases">
        <title>Flavobacterium sp. 20NA77.7 isolated from freshwater.</title>
        <authorList>
            <person name="Le V."/>
            <person name="Ko S.-R."/>
            <person name="Ahn C.-Y."/>
            <person name="Oh H.-M."/>
        </authorList>
    </citation>
    <scope>NUCLEOTIDE SEQUENCE</scope>
    <source>
        <strain evidence="1">20NA77.7</strain>
    </source>
</reference>
<dbReference type="Proteomes" id="UP001180481">
    <property type="component" value="Chromosome"/>
</dbReference>
<dbReference type="Pfam" id="PF14060">
    <property type="entry name" value="DUF4252"/>
    <property type="match status" value="1"/>
</dbReference>
<name>A0ABY9RD50_9FLAO</name>
<evidence type="ECO:0000313" key="1">
    <source>
        <dbReference type="EMBL" id="WMW78555.1"/>
    </source>
</evidence>
<dbReference type="InterPro" id="IPR025348">
    <property type="entry name" value="DUF4252"/>
</dbReference>
<dbReference type="PROSITE" id="PS51257">
    <property type="entry name" value="PROKAR_LIPOPROTEIN"/>
    <property type="match status" value="1"/>
</dbReference>
<gene>
    <name evidence="1" type="ORF">RF683_03680</name>
</gene>
<sequence length="183" mass="20459">MKNFFILLLVLGLTSCEEKTSLQKYFVKSAENKNFIAVDVSSSLFNIDTKKLTPSEKEALASFDKVNVIAFKKDGKNNAAYHKEMQEVKTLLKDTVFQPLIKLNGKGKNASIMVVDNAGTIDELVLFGNKNDLGFTVVRVLGNDMKPENAMEFLKLLQKSSINIEQLQPVLNIVATKKETKQK</sequence>
<accession>A0ABY9RD50</accession>
<proteinExistence type="predicted"/>
<evidence type="ECO:0000313" key="2">
    <source>
        <dbReference type="Proteomes" id="UP001180481"/>
    </source>
</evidence>